<evidence type="ECO:0000256" key="1">
    <source>
        <dbReference type="SAM" id="Phobius"/>
    </source>
</evidence>
<comment type="caution">
    <text evidence="2">The sequence shown here is derived from an EMBL/GenBank/DDBJ whole genome shotgun (WGS) entry which is preliminary data.</text>
</comment>
<gene>
    <name evidence="2" type="ORF">ERS852473_00089</name>
</gene>
<organism evidence="2 3">
    <name type="scientific">Sarcina ventriculi</name>
    <name type="common">Clostridium ventriculi</name>
    <dbReference type="NCBI Taxonomy" id="1267"/>
    <lineage>
        <taxon>Bacteria</taxon>
        <taxon>Bacillati</taxon>
        <taxon>Bacillota</taxon>
        <taxon>Clostridia</taxon>
        <taxon>Eubacteriales</taxon>
        <taxon>Clostridiaceae</taxon>
        <taxon>Sarcina</taxon>
    </lineage>
</organism>
<keyword evidence="1" id="KW-1133">Transmembrane helix</keyword>
<evidence type="ECO:0000313" key="3">
    <source>
        <dbReference type="Proteomes" id="UP000095488"/>
    </source>
</evidence>
<keyword evidence="1" id="KW-0472">Membrane</keyword>
<dbReference type="RefSeq" id="WP_055257001.1">
    <property type="nucleotide sequence ID" value="NZ_BCMV01000006.1"/>
</dbReference>
<keyword evidence="3" id="KW-1185">Reference proteome</keyword>
<feature type="transmembrane region" description="Helical" evidence="1">
    <location>
        <begin position="7"/>
        <end position="35"/>
    </location>
</feature>
<feature type="transmembrane region" description="Helical" evidence="1">
    <location>
        <begin position="221"/>
        <end position="240"/>
    </location>
</feature>
<feature type="transmembrane region" description="Helical" evidence="1">
    <location>
        <begin position="114"/>
        <end position="139"/>
    </location>
</feature>
<evidence type="ECO:0000313" key="2">
    <source>
        <dbReference type="EMBL" id="CUN42631.1"/>
    </source>
</evidence>
<feature type="transmembrane region" description="Helical" evidence="1">
    <location>
        <begin position="252"/>
        <end position="274"/>
    </location>
</feature>
<dbReference type="EMBL" id="CYZR01000001">
    <property type="protein sequence ID" value="CUN42631.1"/>
    <property type="molecule type" value="Genomic_DNA"/>
</dbReference>
<feature type="transmembrane region" description="Helical" evidence="1">
    <location>
        <begin position="188"/>
        <end position="209"/>
    </location>
</feature>
<feature type="transmembrane region" description="Helical" evidence="1">
    <location>
        <begin position="47"/>
        <end position="65"/>
    </location>
</feature>
<sequence length="286" mass="32805">MNLFIEILNIIFNISLNTLILFFLIIGFLIIQGLIIGYLEKLSMKNIYSSIGYIGILITGLGVCLHETSHLLMAKLFGFKIKDVKFFRPVQGAKDGVLGYVNYSYNPKNILHKIGLFFVGFAPILGGILGLVLCIIIFLPNTFNNVQTQLNVILSYDNVFSLRFFQNQLFLSFSLFKSLFTLQNFKNITFWIFLLLAISISSHTALSIADLKSSVKGIKTIFICLFLLNIVFYILNINIYNHMFFIYKFDALFITFMNISICFSILHLTITYIIKLSISIFKKFIY</sequence>
<reference evidence="2 3" key="1">
    <citation type="submission" date="2015-09" db="EMBL/GenBank/DDBJ databases">
        <authorList>
            <consortium name="Pathogen Informatics"/>
            <person name="Wu L."/>
            <person name="Ma J."/>
        </authorList>
    </citation>
    <scope>NUCLEOTIDE SEQUENCE [LARGE SCALE GENOMIC DNA]</scope>
    <source>
        <strain evidence="2 3">2789STDY5834858</strain>
    </source>
</reference>
<accession>A0ABP2ANJ7</accession>
<dbReference type="Proteomes" id="UP000095488">
    <property type="component" value="Unassembled WGS sequence"/>
</dbReference>
<keyword evidence="1" id="KW-0812">Transmembrane</keyword>
<proteinExistence type="predicted"/>
<protein>
    <recommendedName>
        <fullName evidence="4">Integral membrane protein</fullName>
    </recommendedName>
</protein>
<evidence type="ECO:0008006" key="4">
    <source>
        <dbReference type="Google" id="ProtNLM"/>
    </source>
</evidence>
<name>A0ABP2ANJ7_SARVE</name>